<accession>X6LKP6</accession>
<name>X6LKP6_RETFI</name>
<sequence length="263" mass="30630">MYIKLKGDDQLCACIKGIVFCMIWLVSGKNNRIHIPMIESVFYHFDNVIVQFVLLLSLCKNDINLSDIIETLSKADKNPLDQLMAVAVILGNSFLRYLSQESKEQEFVFKMDMICNAMRIILQFWRNKRKQNGNQDQKSIGQDILLVCRQLYMKTLGMRHKWIVNVSSSSSSSVPQKQIPLDMMVALNHGFLKEKNILLDVIKTACNAGNWTIQHRTRFVYDLLCVVQHVEDWDNDTCQTNFRYTLETIYYRLLTPFHFSKTA</sequence>
<organism evidence="1 2">
    <name type="scientific">Reticulomyxa filosa</name>
    <dbReference type="NCBI Taxonomy" id="46433"/>
    <lineage>
        <taxon>Eukaryota</taxon>
        <taxon>Sar</taxon>
        <taxon>Rhizaria</taxon>
        <taxon>Retaria</taxon>
        <taxon>Foraminifera</taxon>
        <taxon>Monothalamids</taxon>
        <taxon>Reticulomyxidae</taxon>
        <taxon>Reticulomyxa</taxon>
    </lineage>
</organism>
<reference evidence="1 2" key="1">
    <citation type="journal article" date="2013" name="Curr. Biol.">
        <title>The Genome of the Foraminiferan Reticulomyxa filosa.</title>
        <authorList>
            <person name="Glockner G."/>
            <person name="Hulsmann N."/>
            <person name="Schleicher M."/>
            <person name="Noegel A.A."/>
            <person name="Eichinger L."/>
            <person name="Gallinger C."/>
            <person name="Pawlowski J."/>
            <person name="Sierra R."/>
            <person name="Euteneuer U."/>
            <person name="Pillet L."/>
            <person name="Moustafa A."/>
            <person name="Platzer M."/>
            <person name="Groth M."/>
            <person name="Szafranski K."/>
            <person name="Schliwa M."/>
        </authorList>
    </citation>
    <scope>NUCLEOTIDE SEQUENCE [LARGE SCALE GENOMIC DNA]</scope>
</reference>
<evidence type="ECO:0000313" key="1">
    <source>
        <dbReference type="EMBL" id="ETO02513.1"/>
    </source>
</evidence>
<dbReference type="EMBL" id="ASPP01035607">
    <property type="protein sequence ID" value="ETO02513.1"/>
    <property type="molecule type" value="Genomic_DNA"/>
</dbReference>
<proteinExistence type="predicted"/>
<evidence type="ECO:0000313" key="2">
    <source>
        <dbReference type="Proteomes" id="UP000023152"/>
    </source>
</evidence>
<dbReference type="Proteomes" id="UP000023152">
    <property type="component" value="Unassembled WGS sequence"/>
</dbReference>
<dbReference type="AlphaFoldDB" id="X6LKP6"/>
<protein>
    <submittedName>
        <fullName evidence="1">Uncharacterized protein</fullName>
    </submittedName>
</protein>
<keyword evidence="2" id="KW-1185">Reference proteome</keyword>
<gene>
    <name evidence="1" type="ORF">RFI_34917</name>
</gene>
<comment type="caution">
    <text evidence="1">The sequence shown here is derived from an EMBL/GenBank/DDBJ whole genome shotgun (WGS) entry which is preliminary data.</text>
</comment>